<gene>
    <name evidence="3" type="ORF">SAMN05444422_11367</name>
</gene>
<dbReference type="EMBL" id="FOKW01000013">
    <property type="protein sequence ID" value="SFC65700.1"/>
    <property type="molecule type" value="Genomic_DNA"/>
</dbReference>
<dbReference type="InterPro" id="IPR001646">
    <property type="entry name" value="5peptide_repeat"/>
</dbReference>
<keyword evidence="2" id="KW-0812">Transmembrane</keyword>
<dbReference type="Gene3D" id="2.160.20.80">
    <property type="entry name" value="E3 ubiquitin-protein ligase SopA"/>
    <property type="match status" value="2"/>
</dbReference>
<dbReference type="AlphaFoldDB" id="A0A1I1L806"/>
<keyword evidence="4" id="KW-1185">Reference proteome</keyword>
<sequence>MSSSGGPSERECTFSLDPSRASHHNHPDSDLPDDDLTDAGVWECPHPPLEGRDRCLAHLEPAERPDDADETAWLRERLESTAGGGAESRRRKQFVGGRFEGLDLTGGVGVETNDTYPLDFRYADVDHLACAATDATDRLEFGMATVDELRLEGTFDTVRAHAATLGDCDLEHASIKLLDWRDASVDALALESADVDTVDLRNATAGTIDCDGATIDRGRFDLLRADRVRGVHATFDVVDFDSATFDRINVYYADIGEGDFRGVRANDAVFKGTAFDGAYFNGAVFGVSNWIGADVASGHFRDARFDQVSFFKADIPSAGFENAYLGLANFQNVTFEKADFENATLEHAVFRGATFRTADFSGVDCAGALNLKETTFADDVTIRPSPTAPPTETLVDLAGSEIATGTFGQSDRGWVFYDLADATVGHVTFEHAEDGEDRDGELIRHVRFLRTRFEHFDFRDSDGIDLKRTNYDIHSMYRAGDGDDPERDAENRAGQLLQYGLHLASRRVRSNGASTGEASTGEASTGEASTGEASTGDRTSGPEDARVTVPGTAFTLEEVPDPDTESYAEDRVAAWNSLLEIDPETLPTPNYHDQPARDLEYTYLLAKNGANVINDNESASRFFVREMLQRRRQYLDLAREADSHRRRLGHLIDYVENWIIGTTSGYGESPARVIATSAVTIGVFSVLFYALEPGLYDDPLQFGVLSIGSFVSFIIGGVTDVPDPLISLLSQVQAFIGAFFIALFVFTLTRSIHR</sequence>
<keyword evidence="2" id="KW-0472">Membrane</keyword>
<evidence type="ECO:0000313" key="4">
    <source>
        <dbReference type="Proteomes" id="UP000199161"/>
    </source>
</evidence>
<dbReference type="Pfam" id="PF00805">
    <property type="entry name" value="Pentapeptide"/>
    <property type="match status" value="1"/>
</dbReference>
<protein>
    <submittedName>
        <fullName evidence="3">Uncharacterized protein YjbI, contains pentapeptide repeats</fullName>
    </submittedName>
</protein>
<feature type="compositionally biased region" description="Polar residues" evidence="1">
    <location>
        <begin position="511"/>
        <end position="538"/>
    </location>
</feature>
<evidence type="ECO:0000313" key="3">
    <source>
        <dbReference type="EMBL" id="SFC65700.1"/>
    </source>
</evidence>
<dbReference type="InterPro" id="IPR051082">
    <property type="entry name" value="Pentapeptide-BTB/POZ_domain"/>
</dbReference>
<dbReference type="OrthoDB" id="199127at2157"/>
<accession>A0A1I1L806</accession>
<dbReference type="PANTHER" id="PTHR14136">
    <property type="entry name" value="BTB_POZ DOMAIN-CONTAINING PROTEIN KCTD9"/>
    <property type="match status" value="1"/>
</dbReference>
<feature type="region of interest" description="Disordered" evidence="1">
    <location>
        <begin position="1"/>
        <end position="44"/>
    </location>
</feature>
<dbReference type="RefSeq" id="WP_089789675.1">
    <property type="nucleotide sequence ID" value="NZ_FOKW01000013.1"/>
</dbReference>
<feature type="transmembrane region" description="Helical" evidence="2">
    <location>
        <begin position="725"/>
        <end position="748"/>
    </location>
</feature>
<evidence type="ECO:0000256" key="2">
    <source>
        <dbReference type="SAM" id="Phobius"/>
    </source>
</evidence>
<name>A0A1I1L806_NATHA</name>
<dbReference type="Proteomes" id="UP000199161">
    <property type="component" value="Unassembled WGS sequence"/>
</dbReference>
<evidence type="ECO:0000256" key="1">
    <source>
        <dbReference type="SAM" id="MobiDB-lite"/>
    </source>
</evidence>
<feature type="region of interest" description="Disordered" evidence="1">
    <location>
        <begin position="507"/>
        <end position="547"/>
    </location>
</feature>
<reference evidence="4" key="1">
    <citation type="submission" date="2016-10" db="EMBL/GenBank/DDBJ databases">
        <authorList>
            <person name="Varghese N."/>
            <person name="Submissions S."/>
        </authorList>
    </citation>
    <scope>NUCLEOTIDE SEQUENCE [LARGE SCALE GENOMIC DNA]</scope>
    <source>
        <strain evidence="4">DSM 13078</strain>
    </source>
</reference>
<dbReference type="SUPFAM" id="SSF141571">
    <property type="entry name" value="Pentapeptide repeat-like"/>
    <property type="match status" value="2"/>
</dbReference>
<feature type="transmembrane region" description="Helical" evidence="2">
    <location>
        <begin position="673"/>
        <end position="690"/>
    </location>
</feature>
<organism evidence="3 4">
    <name type="scientific">Natronobacterium haloterrestre</name>
    <name type="common">Halobiforma haloterrestris</name>
    <dbReference type="NCBI Taxonomy" id="148448"/>
    <lineage>
        <taxon>Archaea</taxon>
        <taxon>Methanobacteriati</taxon>
        <taxon>Methanobacteriota</taxon>
        <taxon>Stenosarchaea group</taxon>
        <taxon>Halobacteria</taxon>
        <taxon>Halobacteriales</taxon>
        <taxon>Natrialbaceae</taxon>
        <taxon>Natronobacterium</taxon>
    </lineage>
</organism>
<dbReference type="PANTHER" id="PTHR14136:SF17">
    <property type="entry name" value="BTB_POZ DOMAIN-CONTAINING PROTEIN KCTD9"/>
    <property type="match status" value="1"/>
</dbReference>
<keyword evidence="2" id="KW-1133">Transmembrane helix</keyword>
<feature type="transmembrane region" description="Helical" evidence="2">
    <location>
        <begin position="702"/>
        <end position="719"/>
    </location>
</feature>
<proteinExistence type="predicted"/>